<evidence type="ECO:0000313" key="8">
    <source>
        <dbReference type="Proteomes" id="UP000272781"/>
    </source>
</evidence>
<dbReference type="InterPro" id="IPR036615">
    <property type="entry name" value="Mur_ligase_C_dom_sf"/>
</dbReference>
<dbReference type="GO" id="GO:0005524">
    <property type="term" value="F:ATP binding"/>
    <property type="evidence" value="ECO:0007669"/>
    <property type="project" value="UniProtKB-KW"/>
</dbReference>
<dbReference type="Pfam" id="PF08245">
    <property type="entry name" value="Mur_ligase_M"/>
    <property type="match status" value="1"/>
</dbReference>
<keyword evidence="4" id="KW-1133">Transmembrane helix</keyword>
<evidence type="ECO:0000313" key="6">
    <source>
        <dbReference type="EMBL" id="QCI28359.1"/>
    </source>
</evidence>
<dbReference type="InterPro" id="IPR013221">
    <property type="entry name" value="Mur_ligase_cen"/>
</dbReference>
<dbReference type="AlphaFoldDB" id="A0AAJ4RDV7"/>
<evidence type="ECO:0000313" key="9">
    <source>
        <dbReference type="Proteomes" id="UP000298805"/>
    </source>
</evidence>
<feature type="transmembrane region" description="Helical" evidence="4">
    <location>
        <begin position="6"/>
        <end position="30"/>
    </location>
</feature>
<dbReference type="Proteomes" id="UP000298805">
    <property type="component" value="Chromosome"/>
</dbReference>
<feature type="domain" description="Mur ligase central" evidence="5">
    <location>
        <begin position="161"/>
        <end position="330"/>
    </location>
</feature>
<dbReference type="Gene3D" id="3.40.1190.10">
    <property type="entry name" value="Mur-like, catalytic domain"/>
    <property type="match status" value="1"/>
</dbReference>
<dbReference type="RefSeq" id="WP_123351826.1">
    <property type="nucleotide sequence ID" value="NZ_CP027432.2"/>
</dbReference>
<reference evidence="6" key="3">
    <citation type="submission" date="2019-06" db="EMBL/GenBank/DDBJ databases">
        <title>A comparative analysis of the Nautiliaceae.</title>
        <authorList>
            <person name="Grosche A."/>
            <person name="Smedile F."/>
            <person name="Vetriani C."/>
        </authorList>
    </citation>
    <scope>NUCLEOTIDE SEQUENCE</scope>
    <source>
        <strain evidence="6">TB6</strain>
    </source>
</reference>
<evidence type="ECO:0000256" key="2">
    <source>
        <dbReference type="ARBA" id="ARBA00022741"/>
    </source>
</evidence>
<dbReference type="SUPFAM" id="SSF53623">
    <property type="entry name" value="MurD-like peptide ligases, catalytic domain"/>
    <property type="match status" value="1"/>
</dbReference>
<dbReference type="Gene3D" id="3.90.190.20">
    <property type="entry name" value="Mur ligase, C-terminal domain"/>
    <property type="match status" value="1"/>
</dbReference>
<dbReference type="InterPro" id="IPR036565">
    <property type="entry name" value="Mur-like_cat_sf"/>
</dbReference>
<keyword evidence="4" id="KW-0472">Membrane</keyword>
<name>A0AAJ4RDV7_9BACT</name>
<sequence length="473" mass="55204">MFSVFNLVIHFLTTMFIGYYLITVLQWYNYKVNRIIFHFHNYRWHVFYLIIPIITYIFAYKFFWIYFIFGYIPAFFFWLRKVKKPLNVTGRVKRFFLILGFTETFNLVLMNKFDNNPGLSLIVVLSIAVILSELVEAYMFYKFKKKAKEKLEKINPKIITITGSYGKTSIKNFTYQLLEEKFKVYKTPRSVNTLKGIVLDINTKLPENTEIYVTEAGARERGDIREIVKFLENHYAILGKIGPQHIEYFKTIENIEKTKLEVFDSPRLIKGFSYELPYNEKVEIIKSKIKNVNATLEKTEWDLEIENKDYHFETKILGGFNAINISLAIYQAYEFIKDISYLQSKVAKLEPIPHRLQKIQAGGKVIIDDSFNGNIEGMIESFKLIRTYPGRKIIVTPGLVEANEEMNKKIAKEINKTFDLAIITGNINKKTLCNNITIEKVSLKDKARLEKVLAELTGPGDLIIFSNDAPDYL</sequence>
<keyword evidence="9" id="KW-1185">Reference proteome</keyword>
<organism evidence="7 8">
    <name type="scientific">Caminibacter pacificus</name>
    <dbReference type="NCBI Taxonomy" id="1424653"/>
    <lineage>
        <taxon>Bacteria</taxon>
        <taxon>Pseudomonadati</taxon>
        <taxon>Campylobacterota</taxon>
        <taxon>Epsilonproteobacteria</taxon>
        <taxon>Nautiliales</taxon>
        <taxon>Nautiliaceae</taxon>
        <taxon>Caminibacter</taxon>
    </lineage>
</organism>
<evidence type="ECO:0000256" key="3">
    <source>
        <dbReference type="ARBA" id="ARBA00022840"/>
    </source>
</evidence>
<evidence type="ECO:0000256" key="1">
    <source>
        <dbReference type="ARBA" id="ARBA00022598"/>
    </source>
</evidence>
<dbReference type="InterPro" id="IPR051046">
    <property type="entry name" value="MurCDEF_CellWall_CoF430Synth"/>
</dbReference>
<evidence type="ECO:0000259" key="5">
    <source>
        <dbReference type="Pfam" id="PF08245"/>
    </source>
</evidence>
<dbReference type="EMBL" id="RJVK01000001">
    <property type="protein sequence ID" value="ROR40920.1"/>
    <property type="molecule type" value="Genomic_DNA"/>
</dbReference>
<dbReference type="Proteomes" id="UP000272781">
    <property type="component" value="Unassembled WGS sequence"/>
</dbReference>
<gene>
    <name evidence="6" type="ORF">C6V80_05125</name>
    <name evidence="7" type="ORF">EDC58_0401</name>
</gene>
<protein>
    <submittedName>
        <fullName evidence="7">UDP-N-acetylmuramoyl-tripeptide--D-alanyl-D-alanine ligase</fullName>
    </submittedName>
</protein>
<proteinExistence type="predicted"/>
<dbReference type="GO" id="GO:0016881">
    <property type="term" value="F:acid-amino acid ligase activity"/>
    <property type="evidence" value="ECO:0007669"/>
    <property type="project" value="InterPro"/>
</dbReference>
<keyword evidence="4" id="KW-0812">Transmembrane</keyword>
<keyword evidence="1 7" id="KW-0436">Ligase</keyword>
<reference evidence="9" key="1">
    <citation type="submission" date="2018-03" db="EMBL/GenBank/DDBJ databases">
        <title>A comparative analysis of the Nautiliaceae.</title>
        <authorList>
            <person name="Grosche A."/>
            <person name="Smedile F."/>
            <person name="Vetriani C."/>
        </authorList>
    </citation>
    <scope>NUCLEOTIDE SEQUENCE [LARGE SCALE GENOMIC DNA]</scope>
    <source>
        <strain evidence="9">TB6</strain>
    </source>
</reference>
<dbReference type="PANTHER" id="PTHR43024">
    <property type="entry name" value="UDP-N-ACETYLMURAMOYL-TRIPEPTIDE--D-ALANYL-D-ALANINE LIGASE"/>
    <property type="match status" value="1"/>
</dbReference>
<feature type="transmembrane region" description="Helical" evidence="4">
    <location>
        <begin position="119"/>
        <end position="141"/>
    </location>
</feature>
<evidence type="ECO:0000313" key="7">
    <source>
        <dbReference type="EMBL" id="ROR40920.1"/>
    </source>
</evidence>
<dbReference type="EMBL" id="CP027432">
    <property type="protein sequence ID" value="QCI28359.1"/>
    <property type="molecule type" value="Genomic_DNA"/>
</dbReference>
<keyword evidence="3" id="KW-0067">ATP-binding</keyword>
<reference evidence="7 8" key="2">
    <citation type="submission" date="2018-11" db="EMBL/GenBank/DDBJ databases">
        <title>Genomic Encyclopedia of Type Strains, Phase IV (KMG-IV): sequencing the most valuable type-strain genomes for metagenomic binning, comparative biology and taxonomic classification.</title>
        <authorList>
            <person name="Goeker M."/>
        </authorList>
    </citation>
    <scope>NUCLEOTIDE SEQUENCE [LARGE SCALE GENOMIC DNA]</scope>
    <source>
        <strain evidence="7 8">DSM 27783</strain>
    </source>
</reference>
<dbReference type="SUPFAM" id="SSF53244">
    <property type="entry name" value="MurD-like peptide ligases, peptide-binding domain"/>
    <property type="match status" value="1"/>
</dbReference>
<accession>A0AAJ4RDV7</accession>
<dbReference type="PANTHER" id="PTHR43024:SF1">
    <property type="entry name" value="UDP-N-ACETYLMURAMOYL-TRIPEPTIDE--D-ALANYL-D-ALANINE LIGASE"/>
    <property type="match status" value="1"/>
</dbReference>
<feature type="transmembrane region" description="Helical" evidence="4">
    <location>
        <begin position="42"/>
        <end position="58"/>
    </location>
</feature>
<keyword evidence="2" id="KW-0547">Nucleotide-binding</keyword>
<evidence type="ECO:0000256" key="4">
    <source>
        <dbReference type="SAM" id="Phobius"/>
    </source>
</evidence>